<feature type="non-terminal residue" evidence="2">
    <location>
        <position position="176"/>
    </location>
</feature>
<feature type="region of interest" description="Disordered" evidence="1">
    <location>
        <begin position="43"/>
        <end position="69"/>
    </location>
</feature>
<feature type="compositionally biased region" description="Basic and acidic residues" evidence="1">
    <location>
        <begin position="129"/>
        <end position="139"/>
    </location>
</feature>
<evidence type="ECO:0000256" key="1">
    <source>
        <dbReference type="SAM" id="MobiDB-lite"/>
    </source>
</evidence>
<comment type="caution">
    <text evidence="2">The sequence shown here is derived from an EMBL/GenBank/DDBJ whole genome shotgun (WGS) entry which is preliminary data.</text>
</comment>
<feature type="compositionally biased region" description="Basic and acidic residues" evidence="1">
    <location>
        <begin position="43"/>
        <end position="62"/>
    </location>
</feature>
<dbReference type="EMBL" id="LAZR01070066">
    <property type="protein sequence ID" value="KKK45722.1"/>
    <property type="molecule type" value="Genomic_DNA"/>
</dbReference>
<organism evidence="2">
    <name type="scientific">marine sediment metagenome</name>
    <dbReference type="NCBI Taxonomy" id="412755"/>
    <lineage>
        <taxon>unclassified sequences</taxon>
        <taxon>metagenomes</taxon>
        <taxon>ecological metagenomes</taxon>
    </lineage>
</organism>
<proteinExistence type="predicted"/>
<reference evidence="2" key="1">
    <citation type="journal article" date="2015" name="Nature">
        <title>Complex archaea that bridge the gap between prokaryotes and eukaryotes.</title>
        <authorList>
            <person name="Spang A."/>
            <person name="Saw J.H."/>
            <person name="Jorgensen S.L."/>
            <person name="Zaremba-Niedzwiedzka K."/>
            <person name="Martijn J."/>
            <person name="Lind A.E."/>
            <person name="van Eijk R."/>
            <person name="Schleper C."/>
            <person name="Guy L."/>
            <person name="Ettema T.J."/>
        </authorList>
    </citation>
    <scope>NUCLEOTIDE SEQUENCE</scope>
</reference>
<feature type="region of interest" description="Disordered" evidence="1">
    <location>
        <begin position="1"/>
        <end position="25"/>
    </location>
</feature>
<evidence type="ECO:0000313" key="2">
    <source>
        <dbReference type="EMBL" id="KKK45722.1"/>
    </source>
</evidence>
<protein>
    <submittedName>
        <fullName evidence="2">Uncharacterized protein</fullName>
    </submittedName>
</protein>
<feature type="region of interest" description="Disordered" evidence="1">
    <location>
        <begin position="129"/>
        <end position="149"/>
    </location>
</feature>
<accession>A0A0F8VN15</accession>
<gene>
    <name evidence="2" type="ORF">LCGC14_3165020</name>
</gene>
<dbReference type="AlphaFoldDB" id="A0A0F8VN15"/>
<name>A0A0F8VN15_9ZZZZ</name>
<sequence length="176" mass="20083">MDKDPNNPQEDNSIQELQDSINSLSEKFDTTLGDLDSRLDTFGERLDSVPKPEDFAGIKPSEEDGQYVPKGWKAADWNEAFAKTEEIADKKVEERLEAYKNDIATEADEKKKKNEAVNQEWDRQLTELEKAGKIPKIESETDPNDPGRAARRELFQMGVDYDSTNLIKMSELRSKI</sequence>